<proteinExistence type="predicted"/>
<protein>
    <recommendedName>
        <fullName evidence="1">anthranilate synthase</fullName>
        <ecNumber evidence="1">4.1.3.27</ecNumber>
    </recommendedName>
</protein>
<dbReference type="InterPro" id="IPR019999">
    <property type="entry name" value="Anth_synth_I-like"/>
</dbReference>
<dbReference type="PROSITE" id="PS51273">
    <property type="entry name" value="GATASE_TYPE_1"/>
    <property type="match status" value="1"/>
</dbReference>
<dbReference type="InterPro" id="IPR017926">
    <property type="entry name" value="GATASE"/>
</dbReference>
<feature type="domain" description="Chorismate-utilising enzyme C-terminal" evidence="7">
    <location>
        <begin position="117"/>
        <end position="375"/>
    </location>
</feature>
<dbReference type="PANTHER" id="PTHR11236:SF49">
    <property type="entry name" value="ANTHRANILATE SYNTHASE COMPONENT 1"/>
    <property type="match status" value="1"/>
</dbReference>
<dbReference type="SUPFAM" id="SSF52317">
    <property type="entry name" value="Class I glutamine amidotransferase-like"/>
    <property type="match status" value="1"/>
</dbReference>
<dbReference type="PANTHER" id="PTHR11236">
    <property type="entry name" value="AMINOBENZOATE/ANTHRANILATE SYNTHASE"/>
    <property type="match status" value="1"/>
</dbReference>
<keyword evidence="9" id="KW-1185">Reference proteome</keyword>
<evidence type="ECO:0000256" key="2">
    <source>
        <dbReference type="ARBA" id="ARBA00022962"/>
    </source>
</evidence>
<reference evidence="8" key="1">
    <citation type="submission" date="2022-10" db="EMBL/GenBank/DDBJ databases">
        <authorList>
            <person name="Mo P."/>
        </authorList>
    </citation>
    <scope>NUCLEOTIDE SEQUENCE</scope>
    <source>
        <strain evidence="8">HUAS 13-4</strain>
    </source>
</reference>
<evidence type="ECO:0000259" key="6">
    <source>
        <dbReference type="Pfam" id="PF00117"/>
    </source>
</evidence>
<feature type="domain" description="Glutamine amidotransferase" evidence="6">
    <location>
        <begin position="440"/>
        <end position="620"/>
    </location>
</feature>
<dbReference type="Gene3D" id="3.60.120.10">
    <property type="entry name" value="Anthranilate synthase"/>
    <property type="match status" value="1"/>
</dbReference>
<evidence type="ECO:0000256" key="5">
    <source>
        <dbReference type="SAM" id="MobiDB-lite"/>
    </source>
</evidence>
<evidence type="ECO:0000313" key="8">
    <source>
        <dbReference type="EMBL" id="UXY22626.1"/>
    </source>
</evidence>
<evidence type="ECO:0000313" key="9">
    <source>
        <dbReference type="Proteomes" id="UP001061298"/>
    </source>
</evidence>
<evidence type="ECO:0000256" key="4">
    <source>
        <dbReference type="ARBA" id="ARBA00047683"/>
    </source>
</evidence>
<dbReference type="Pfam" id="PF00425">
    <property type="entry name" value="Chorismate_bind"/>
    <property type="match status" value="1"/>
</dbReference>
<dbReference type="InterPro" id="IPR015890">
    <property type="entry name" value="Chorismate_C"/>
</dbReference>
<dbReference type="Gene3D" id="3.40.50.880">
    <property type="match status" value="1"/>
</dbReference>
<dbReference type="PRINTS" id="PR00097">
    <property type="entry name" value="ANTSNTHASEII"/>
</dbReference>
<dbReference type="RefSeq" id="WP_263232695.1">
    <property type="nucleotide sequence ID" value="NZ_CP106793.1"/>
</dbReference>
<dbReference type="InterPro" id="IPR005801">
    <property type="entry name" value="ADC_synthase"/>
</dbReference>
<dbReference type="EMBL" id="CP106793">
    <property type="protein sequence ID" value="UXY22626.1"/>
    <property type="molecule type" value="Genomic_DNA"/>
</dbReference>
<gene>
    <name evidence="8" type="ORF">N8I84_30910</name>
</gene>
<keyword evidence="3" id="KW-0456">Lyase</keyword>
<name>A0ABY6EBQ0_9ACTN</name>
<feature type="region of interest" description="Disordered" evidence="5">
    <location>
        <begin position="383"/>
        <end position="404"/>
    </location>
</feature>
<dbReference type="InterPro" id="IPR006221">
    <property type="entry name" value="TrpG/PapA_dom"/>
</dbReference>
<dbReference type="CDD" id="cd01743">
    <property type="entry name" value="GATase1_Anthranilate_Synthase"/>
    <property type="match status" value="1"/>
</dbReference>
<dbReference type="EC" id="4.1.3.27" evidence="1"/>
<dbReference type="Proteomes" id="UP001061298">
    <property type="component" value="Chromosome"/>
</dbReference>
<evidence type="ECO:0000256" key="3">
    <source>
        <dbReference type="ARBA" id="ARBA00023239"/>
    </source>
</evidence>
<dbReference type="SUPFAM" id="SSF56322">
    <property type="entry name" value="ADC synthase"/>
    <property type="match status" value="1"/>
</dbReference>
<organism evidence="8 9">
    <name type="scientific">Streptomyces cynarae</name>
    <dbReference type="NCBI Taxonomy" id="2981134"/>
    <lineage>
        <taxon>Bacteria</taxon>
        <taxon>Bacillati</taxon>
        <taxon>Actinomycetota</taxon>
        <taxon>Actinomycetes</taxon>
        <taxon>Kitasatosporales</taxon>
        <taxon>Streptomycetaceae</taxon>
        <taxon>Streptomyces</taxon>
    </lineage>
</organism>
<keyword evidence="2" id="KW-0315">Glutamine amidotransferase</keyword>
<sequence>MRPLQTLWEGPDVRPFALLHRPESAPGVVEVLTGDVTELRSLDRLPAPDHRGGRHQTLAVLPYRQIGERGFAFPEDHAPLLALAVDEQWTLPLQEALRRLPDEPIALTDAGFDVDDDAYADTVRRLIAEEIGRGEGANFVVKRSFTARIDGYSPRLACALLRRLLLQEGGAHWTFVVYTGEHTFVGASPERHISLRDGTAVMNPISGTYRFPEDGPSLAGTLEFLADTKESDELYMVVDEELKMMASVCEGGGRVVGPRLKEMAHLAHTEYFIEGRSTLPVHEVLRRTLFAPTVTGSPLESACRAIARYEPQGRGYYSGALALIGTDPRGLPELDSAILIRTAHIDRSGGLSLGVGATVVRHSDPAAEAAETRAKAAGLLRALQGPQPGAAPRGAGRRPLADEPAVRRALADRNTGLARFWLAGKGEDRPPAALSRHRILVIDAEDSFTAMLAHQIRTLGPEVTVRRYDEAVDPAAYDLVLAGPGPGDPRDLAHPKIAALRATLSEVLAHRRPLLAVCLGHQVLSGLLGLELIRRERPNQGVRREIDLFGRRVRVGFYNTFAARAGTGTLPPGILDRCVDVCRDEATDEVHALRAPGLRSFQFHPESVLSTDGFGVLAHTLEELLPRPVPHPASSPAPASYALK</sequence>
<accession>A0ABY6EBQ0</accession>
<dbReference type="InterPro" id="IPR029062">
    <property type="entry name" value="Class_I_gatase-like"/>
</dbReference>
<feature type="compositionally biased region" description="Low complexity" evidence="5">
    <location>
        <begin position="383"/>
        <end position="398"/>
    </location>
</feature>
<dbReference type="Pfam" id="PF00117">
    <property type="entry name" value="GATase"/>
    <property type="match status" value="1"/>
</dbReference>
<dbReference type="PRINTS" id="PR00096">
    <property type="entry name" value="GATASE"/>
</dbReference>
<comment type="catalytic activity">
    <reaction evidence="4">
        <text>chorismate + L-glutamine = anthranilate + pyruvate + L-glutamate + H(+)</text>
        <dbReference type="Rhea" id="RHEA:21732"/>
        <dbReference type="ChEBI" id="CHEBI:15361"/>
        <dbReference type="ChEBI" id="CHEBI:15378"/>
        <dbReference type="ChEBI" id="CHEBI:16567"/>
        <dbReference type="ChEBI" id="CHEBI:29748"/>
        <dbReference type="ChEBI" id="CHEBI:29985"/>
        <dbReference type="ChEBI" id="CHEBI:58359"/>
        <dbReference type="EC" id="4.1.3.27"/>
    </reaction>
</comment>
<evidence type="ECO:0000256" key="1">
    <source>
        <dbReference type="ARBA" id="ARBA00012266"/>
    </source>
</evidence>
<dbReference type="PRINTS" id="PR00099">
    <property type="entry name" value="CPSGATASE"/>
</dbReference>
<evidence type="ECO:0000259" key="7">
    <source>
        <dbReference type="Pfam" id="PF00425"/>
    </source>
</evidence>